<comment type="caution">
    <text evidence="1">The sequence shown here is derived from an EMBL/GenBank/DDBJ whole genome shotgun (WGS) entry which is preliminary data.</text>
</comment>
<organism evidence="1 2">
    <name type="scientific">Aromia moschata</name>
    <dbReference type="NCBI Taxonomy" id="1265417"/>
    <lineage>
        <taxon>Eukaryota</taxon>
        <taxon>Metazoa</taxon>
        <taxon>Ecdysozoa</taxon>
        <taxon>Arthropoda</taxon>
        <taxon>Hexapoda</taxon>
        <taxon>Insecta</taxon>
        <taxon>Pterygota</taxon>
        <taxon>Neoptera</taxon>
        <taxon>Endopterygota</taxon>
        <taxon>Coleoptera</taxon>
        <taxon>Polyphaga</taxon>
        <taxon>Cucujiformia</taxon>
        <taxon>Chrysomeloidea</taxon>
        <taxon>Cerambycidae</taxon>
        <taxon>Cerambycinae</taxon>
        <taxon>Callichromatini</taxon>
        <taxon>Aromia</taxon>
    </lineage>
</organism>
<evidence type="ECO:0000313" key="2">
    <source>
        <dbReference type="Proteomes" id="UP001162162"/>
    </source>
</evidence>
<proteinExistence type="predicted"/>
<sequence>MISKVYQSNSTSLNTETFCLGATTVKMPAGRGRSRRHNDFGAECTARRGITPINNKDNMCLPRALVVAIAHVDKDPEFRKVRRDIGKVQTQRAIRLVEEAGVVIRVEGCGVDELQQFQDHLTSYNIVVYRYGNKGRDTPVRPVIKLLHVLKMIRFCAEIVIEVFEDNHVLIITSGRGAHVVCEEVKRCKDCLKSMRNGRVHTCGEVFCKVCNAHKPSPHNCFMVVDHGKPAMDSTLIIFYDLESTQEGVLPDGTSLLHEPNLCVFNQCCYTCIGTDIKICPTCCVRNQVLKIEPVARFTEYVLNQRKIFKRVFVISHAGGLYDNQFILNHILINTDP</sequence>
<dbReference type="Proteomes" id="UP001162162">
    <property type="component" value="Unassembled WGS sequence"/>
</dbReference>
<name>A0AAV8X4W7_9CUCU</name>
<accession>A0AAV8X4W7</accession>
<dbReference type="EMBL" id="JAPWTK010001197">
    <property type="protein sequence ID" value="KAJ8933577.1"/>
    <property type="molecule type" value="Genomic_DNA"/>
</dbReference>
<gene>
    <name evidence="1" type="ORF">NQ318_015963</name>
</gene>
<keyword evidence="2" id="KW-1185">Reference proteome</keyword>
<protein>
    <submittedName>
        <fullName evidence="1">Uncharacterized protein</fullName>
    </submittedName>
</protein>
<reference evidence="1" key="1">
    <citation type="journal article" date="2023" name="Insect Mol. Biol.">
        <title>Genome sequencing provides insights into the evolution of gene families encoding plant cell wall-degrading enzymes in longhorned beetles.</title>
        <authorList>
            <person name="Shin N.R."/>
            <person name="Okamura Y."/>
            <person name="Kirsch R."/>
            <person name="Pauchet Y."/>
        </authorList>
    </citation>
    <scope>NUCLEOTIDE SEQUENCE</scope>
    <source>
        <strain evidence="1">AMC_N1</strain>
    </source>
</reference>
<dbReference type="AlphaFoldDB" id="A0AAV8X4W7"/>
<evidence type="ECO:0000313" key="1">
    <source>
        <dbReference type="EMBL" id="KAJ8933577.1"/>
    </source>
</evidence>